<dbReference type="GO" id="GO:0006412">
    <property type="term" value="P:translation"/>
    <property type="evidence" value="ECO:0007669"/>
    <property type="project" value="UniProtKB-UniRule"/>
</dbReference>
<comment type="caution">
    <text evidence="6">The sequence shown here is derived from an EMBL/GenBank/DDBJ whole genome shotgun (WGS) entry which is preliminary data.</text>
</comment>
<name>A0A023DAT0_9BACL</name>
<dbReference type="InterPro" id="IPR038584">
    <property type="entry name" value="Ribosomal_bL33_sf"/>
</dbReference>
<evidence type="ECO:0000256" key="1">
    <source>
        <dbReference type="ARBA" id="ARBA00007596"/>
    </source>
</evidence>
<reference evidence="6 7" key="1">
    <citation type="submission" date="2014-04" db="EMBL/GenBank/DDBJ databases">
        <title>Whole genome shotgun sequence of Geobacillus caldoxylosilyticus NBRC 107762.</title>
        <authorList>
            <person name="Hosoyama A."/>
            <person name="Hosoyama Y."/>
            <person name="Katano-Makiyama Y."/>
            <person name="Tsuchikane K."/>
            <person name="Ohji S."/>
            <person name="Ichikawa N."/>
            <person name="Yamazoe A."/>
            <person name="Fujita N."/>
        </authorList>
    </citation>
    <scope>NUCLEOTIDE SEQUENCE [LARGE SCALE GENOMIC DNA]</scope>
    <source>
        <strain evidence="6 7">NBRC 107762</strain>
    </source>
</reference>
<dbReference type="SUPFAM" id="SSF57829">
    <property type="entry name" value="Zn-binding ribosomal proteins"/>
    <property type="match status" value="1"/>
</dbReference>
<dbReference type="InterPro" id="IPR011332">
    <property type="entry name" value="Ribosomal_zn-bd"/>
</dbReference>
<evidence type="ECO:0000256" key="2">
    <source>
        <dbReference type="ARBA" id="ARBA00022980"/>
    </source>
</evidence>
<keyword evidence="3 5" id="KW-0687">Ribonucleoprotein</keyword>
<dbReference type="Proteomes" id="UP000023561">
    <property type="component" value="Unassembled WGS sequence"/>
</dbReference>
<keyword evidence="7" id="KW-1185">Reference proteome</keyword>
<evidence type="ECO:0000313" key="6">
    <source>
        <dbReference type="EMBL" id="GAJ38071.1"/>
    </source>
</evidence>
<dbReference type="OrthoDB" id="197660at2"/>
<evidence type="ECO:0000256" key="5">
    <source>
        <dbReference type="HAMAP-Rule" id="MF_00294"/>
    </source>
</evidence>
<dbReference type="EMBL" id="BAWO01000001">
    <property type="protein sequence ID" value="GAJ38071.1"/>
    <property type="molecule type" value="Genomic_DNA"/>
</dbReference>
<dbReference type="InterPro" id="IPR018264">
    <property type="entry name" value="Ribosomal_bL33_CS"/>
</dbReference>
<gene>
    <name evidence="5 6" type="primary">rpmG</name>
    <name evidence="6" type="ORF">GCA01S_001_00160</name>
</gene>
<evidence type="ECO:0000313" key="7">
    <source>
        <dbReference type="Proteomes" id="UP000023561"/>
    </source>
</evidence>
<dbReference type="PROSITE" id="PS00582">
    <property type="entry name" value="RIBOSOMAL_L33"/>
    <property type="match status" value="1"/>
</dbReference>
<dbReference type="PANTHER" id="PTHR43168:SF2">
    <property type="entry name" value="LARGE RIBOSOMAL SUBUNIT PROTEIN BL33C"/>
    <property type="match status" value="1"/>
</dbReference>
<dbReference type="AlphaFoldDB" id="A0A023DAT0"/>
<dbReference type="NCBIfam" id="NF001764">
    <property type="entry name" value="PRK00504.1"/>
    <property type="match status" value="1"/>
</dbReference>
<keyword evidence="2 5" id="KW-0689">Ribosomal protein</keyword>
<dbReference type="InterPro" id="IPR001705">
    <property type="entry name" value="Ribosomal_bL33"/>
</dbReference>
<organism evidence="6 7">
    <name type="scientific">Parageobacillus caldoxylosilyticus NBRC 107762</name>
    <dbReference type="NCBI Taxonomy" id="1220594"/>
    <lineage>
        <taxon>Bacteria</taxon>
        <taxon>Bacillati</taxon>
        <taxon>Bacillota</taxon>
        <taxon>Bacilli</taxon>
        <taxon>Bacillales</taxon>
        <taxon>Anoxybacillaceae</taxon>
        <taxon>Saccharococcus</taxon>
    </lineage>
</organism>
<dbReference type="GO" id="GO:1990904">
    <property type="term" value="C:ribonucleoprotein complex"/>
    <property type="evidence" value="ECO:0007669"/>
    <property type="project" value="UniProtKB-KW"/>
</dbReference>
<dbReference type="GeneID" id="301193948"/>
<dbReference type="HAMAP" id="MF_00294">
    <property type="entry name" value="Ribosomal_bL33"/>
    <property type="match status" value="1"/>
</dbReference>
<protein>
    <recommendedName>
        <fullName evidence="4 5">Large ribosomal subunit protein bL33</fullName>
    </recommendedName>
</protein>
<sequence length="49" mass="5896">MRVNITLACTECGERNYITSKNKRNNPDRLELRKYCPRCKKTLLHRETK</sequence>
<dbReference type="GO" id="GO:0005840">
    <property type="term" value="C:ribosome"/>
    <property type="evidence" value="ECO:0007669"/>
    <property type="project" value="UniProtKB-KW"/>
</dbReference>
<evidence type="ECO:0000256" key="4">
    <source>
        <dbReference type="ARBA" id="ARBA00035176"/>
    </source>
</evidence>
<comment type="similarity">
    <text evidence="1 5">Belongs to the bacterial ribosomal protein bL33 family.</text>
</comment>
<dbReference type="PANTHER" id="PTHR43168">
    <property type="entry name" value="50S RIBOSOMAL PROTEIN L33, CHLOROPLASTIC"/>
    <property type="match status" value="1"/>
</dbReference>
<dbReference type="GO" id="GO:0005737">
    <property type="term" value="C:cytoplasm"/>
    <property type="evidence" value="ECO:0007669"/>
    <property type="project" value="UniProtKB-ARBA"/>
</dbReference>
<dbReference type="GO" id="GO:0003735">
    <property type="term" value="F:structural constituent of ribosome"/>
    <property type="evidence" value="ECO:0007669"/>
    <property type="project" value="InterPro"/>
</dbReference>
<dbReference type="Gene3D" id="2.20.28.120">
    <property type="entry name" value="Ribosomal protein L33"/>
    <property type="match status" value="1"/>
</dbReference>
<proteinExistence type="inferred from homology"/>
<dbReference type="NCBIfam" id="NF001860">
    <property type="entry name" value="PRK00595.1"/>
    <property type="match status" value="1"/>
</dbReference>
<dbReference type="NCBIfam" id="TIGR01023">
    <property type="entry name" value="rpmG_bact"/>
    <property type="match status" value="1"/>
</dbReference>
<dbReference type="Pfam" id="PF00471">
    <property type="entry name" value="Ribosomal_L33"/>
    <property type="match status" value="1"/>
</dbReference>
<dbReference type="RefSeq" id="WP_071532933.1">
    <property type="nucleotide sequence ID" value="NZ_BAWO01000001.1"/>
</dbReference>
<accession>A0A023DAT0</accession>
<evidence type="ECO:0000256" key="3">
    <source>
        <dbReference type="ARBA" id="ARBA00023274"/>
    </source>
</evidence>